<dbReference type="AlphaFoldDB" id="A0ABD2I1S5"/>
<dbReference type="Proteomes" id="UP001620626">
    <property type="component" value="Unassembled WGS sequence"/>
</dbReference>
<evidence type="ECO:0000256" key="2">
    <source>
        <dbReference type="ARBA" id="ARBA00023043"/>
    </source>
</evidence>
<evidence type="ECO:0000313" key="5">
    <source>
        <dbReference type="EMBL" id="KAL3073206.1"/>
    </source>
</evidence>
<dbReference type="InterPro" id="IPR036770">
    <property type="entry name" value="Ankyrin_rpt-contain_sf"/>
</dbReference>
<feature type="region of interest" description="Disordered" evidence="4">
    <location>
        <begin position="56"/>
        <end position="84"/>
    </location>
</feature>
<dbReference type="PROSITE" id="PS50088">
    <property type="entry name" value="ANK_REPEAT"/>
    <property type="match status" value="4"/>
</dbReference>
<dbReference type="PROSITE" id="PS50297">
    <property type="entry name" value="ANK_REP_REGION"/>
    <property type="match status" value="3"/>
</dbReference>
<dbReference type="PANTHER" id="PTHR24173">
    <property type="entry name" value="ANKYRIN REPEAT CONTAINING"/>
    <property type="match status" value="1"/>
</dbReference>
<gene>
    <name evidence="5" type="ORF">niasHT_031154</name>
</gene>
<dbReference type="Gene3D" id="1.25.40.20">
    <property type="entry name" value="Ankyrin repeat-containing domain"/>
    <property type="match status" value="3"/>
</dbReference>
<organism evidence="5 6">
    <name type="scientific">Heterodera trifolii</name>
    <dbReference type="NCBI Taxonomy" id="157864"/>
    <lineage>
        <taxon>Eukaryota</taxon>
        <taxon>Metazoa</taxon>
        <taxon>Ecdysozoa</taxon>
        <taxon>Nematoda</taxon>
        <taxon>Chromadorea</taxon>
        <taxon>Rhabditida</taxon>
        <taxon>Tylenchina</taxon>
        <taxon>Tylenchomorpha</taxon>
        <taxon>Tylenchoidea</taxon>
        <taxon>Heteroderidae</taxon>
        <taxon>Heteroderinae</taxon>
        <taxon>Heterodera</taxon>
    </lineage>
</organism>
<feature type="repeat" description="ANK" evidence="3">
    <location>
        <begin position="124"/>
        <end position="155"/>
    </location>
</feature>
<feature type="repeat" description="ANK" evidence="3">
    <location>
        <begin position="206"/>
        <end position="239"/>
    </location>
</feature>
<protein>
    <submittedName>
        <fullName evidence="5">Uncharacterized protein</fullName>
    </submittedName>
</protein>
<dbReference type="Pfam" id="PF00023">
    <property type="entry name" value="Ank"/>
    <property type="match status" value="2"/>
</dbReference>
<dbReference type="PANTHER" id="PTHR24173:SF74">
    <property type="entry name" value="ANKYRIN REPEAT DOMAIN-CONTAINING PROTEIN 16"/>
    <property type="match status" value="1"/>
</dbReference>
<keyword evidence="1" id="KW-0677">Repeat</keyword>
<name>A0ABD2I1S5_9BILA</name>
<proteinExistence type="predicted"/>
<reference evidence="5 6" key="1">
    <citation type="submission" date="2024-10" db="EMBL/GenBank/DDBJ databases">
        <authorList>
            <person name="Kim D."/>
        </authorList>
    </citation>
    <scope>NUCLEOTIDE SEQUENCE [LARGE SCALE GENOMIC DNA]</scope>
    <source>
        <strain evidence="5">BH-2024</strain>
    </source>
</reference>
<sequence length="302" mass="33206">MREEVLGREDALMGGIEERALGRERELKIECRGKVATTARRSRDWTIRQWTIRQLDNPTVGQSDSEDNSTEVDNPTVDNPTVEPLFDPIYEQDTERMKALIGTLSEEKRRRFLRTRYAPEGTNKTLTPLMLAAAAGTSEMGEMVKILLENGADPNQMCLRKLIDARGSPIMTIVTPLWVGAMDGHFEVCQALIKHGADIDVGAPQFGITPLMAACDSHARLDTVDLLIKNGANVHHDDSTGATALMWASNVGVKDIVKRLLKAGARADQANKKGVTAIDIAARNGHSEVVKILRHAALHNEL</sequence>
<dbReference type="Pfam" id="PF12796">
    <property type="entry name" value="Ank_2"/>
    <property type="match status" value="1"/>
</dbReference>
<feature type="repeat" description="ANK" evidence="3">
    <location>
        <begin position="175"/>
        <end position="204"/>
    </location>
</feature>
<evidence type="ECO:0000313" key="6">
    <source>
        <dbReference type="Proteomes" id="UP001620626"/>
    </source>
</evidence>
<accession>A0ABD2I1S5</accession>
<dbReference type="EMBL" id="JBICBT010001323">
    <property type="protein sequence ID" value="KAL3073206.1"/>
    <property type="molecule type" value="Genomic_DNA"/>
</dbReference>
<dbReference type="SUPFAM" id="SSF48403">
    <property type="entry name" value="Ankyrin repeat"/>
    <property type="match status" value="1"/>
</dbReference>
<evidence type="ECO:0000256" key="3">
    <source>
        <dbReference type="PROSITE-ProRule" id="PRU00023"/>
    </source>
</evidence>
<dbReference type="InterPro" id="IPR002110">
    <property type="entry name" value="Ankyrin_rpt"/>
</dbReference>
<feature type="repeat" description="ANK" evidence="3">
    <location>
        <begin position="240"/>
        <end position="272"/>
    </location>
</feature>
<comment type="caution">
    <text evidence="5">The sequence shown here is derived from an EMBL/GenBank/DDBJ whole genome shotgun (WGS) entry which is preliminary data.</text>
</comment>
<evidence type="ECO:0000256" key="4">
    <source>
        <dbReference type="SAM" id="MobiDB-lite"/>
    </source>
</evidence>
<dbReference type="SMART" id="SM00248">
    <property type="entry name" value="ANK"/>
    <property type="match status" value="5"/>
</dbReference>
<keyword evidence="6" id="KW-1185">Reference proteome</keyword>
<keyword evidence="2 3" id="KW-0040">ANK repeat</keyword>
<evidence type="ECO:0000256" key="1">
    <source>
        <dbReference type="ARBA" id="ARBA00022737"/>
    </source>
</evidence>